<keyword evidence="1" id="KW-0472">Membrane</keyword>
<dbReference type="Pfam" id="PF06055">
    <property type="entry name" value="ExoD"/>
    <property type="match status" value="1"/>
</dbReference>
<organism evidence="2 3">
    <name type="scientific">Devosia chinhatensis</name>
    <dbReference type="NCBI Taxonomy" id="429727"/>
    <lineage>
        <taxon>Bacteria</taxon>
        <taxon>Pseudomonadati</taxon>
        <taxon>Pseudomonadota</taxon>
        <taxon>Alphaproteobacteria</taxon>
        <taxon>Hyphomicrobiales</taxon>
        <taxon>Devosiaceae</taxon>
        <taxon>Devosia</taxon>
    </lineage>
</organism>
<proteinExistence type="predicted"/>
<protein>
    <recommendedName>
        <fullName evidence="4">Exopolysaccharide biosynthesis protein exod</fullName>
    </recommendedName>
</protein>
<dbReference type="PANTHER" id="PTHR41795:SF1">
    <property type="entry name" value="EXOPOLYSACCHARIDE SYNTHESIS PROTEIN"/>
    <property type="match status" value="1"/>
</dbReference>
<dbReference type="AlphaFoldDB" id="A0A0F5FH55"/>
<evidence type="ECO:0000256" key="1">
    <source>
        <dbReference type="SAM" id="Phobius"/>
    </source>
</evidence>
<reference evidence="2 3" key="1">
    <citation type="submission" date="2015-03" db="EMBL/GenBank/DDBJ databases">
        <authorList>
            <person name="Hassan Y."/>
            <person name="Lepp D."/>
            <person name="Li X.-Z."/>
            <person name="Zhou T."/>
        </authorList>
    </citation>
    <scope>NUCLEOTIDE SEQUENCE [LARGE SCALE GENOMIC DNA]</scope>
    <source>
        <strain evidence="2 3">IPL18</strain>
    </source>
</reference>
<dbReference type="EMBL" id="JZEY01000061">
    <property type="protein sequence ID" value="KKB07517.1"/>
    <property type="molecule type" value="Genomic_DNA"/>
</dbReference>
<dbReference type="PATRIC" id="fig|429727.3.peg.2527"/>
<dbReference type="OrthoDB" id="7949130at2"/>
<evidence type="ECO:0008006" key="4">
    <source>
        <dbReference type="Google" id="ProtNLM"/>
    </source>
</evidence>
<feature type="transmembrane region" description="Helical" evidence="1">
    <location>
        <begin position="177"/>
        <end position="194"/>
    </location>
</feature>
<sequence length="200" mass="21452">MTATREGALGRLVRKVEERADAGEKVSLGLVQTIAGQRAAGPMLLLPALIVISPLSIIPGVPTLVGLNTILVAGQIVLGREEVWLPKWLTERCISADHAQKLLKFLRPVSRVADGVVKRRARFMTGALMRRVGAMVCVLVGCIMPLLEFIPFTSTWAASIVAVYALSITARDGLLAIAWAGLVGVVFTLGWMILKMSLLG</sequence>
<accession>A0A0F5FH55</accession>
<dbReference type="RefSeq" id="WP_046105546.1">
    <property type="nucleotide sequence ID" value="NZ_JZEY01000061.1"/>
</dbReference>
<gene>
    <name evidence="2" type="ORF">VE26_12265</name>
</gene>
<feature type="transmembrane region" description="Helical" evidence="1">
    <location>
        <begin position="153"/>
        <end position="170"/>
    </location>
</feature>
<dbReference type="PANTHER" id="PTHR41795">
    <property type="entry name" value="EXOPOLYSACCHARIDE SYNTHESIS PROTEIN"/>
    <property type="match status" value="1"/>
</dbReference>
<keyword evidence="3" id="KW-1185">Reference proteome</keyword>
<evidence type="ECO:0000313" key="3">
    <source>
        <dbReference type="Proteomes" id="UP000033649"/>
    </source>
</evidence>
<feature type="transmembrane region" description="Helical" evidence="1">
    <location>
        <begin position="128"/>
        <end position="147"/>
    </location>
</feature>
<dbReference type="Proteomes" id="UP000033649">
    <property type="component" value="Unassembled WGS sequence"/>
</dbReference>
<keyword evidence="1" id="KW-1133">Transmembrane helix</keyword>
<dbReference type="InterPro" id="IPR010331">
    <property type="entry name" value="ExoD"/>
</dbReference>
<name>A0A0F5FH55_9HYPH</name>
<dbReference type="PIRSF" id="PIRSF033239">
    <property type="entry name" value="ExoD"/>
    <property type="match status" value="1"/>
</dbReference>
<evidence type="ECO:0000313" key="2">
    <source>
        <dbReference type="EMBL" id="KKB07517.1"/>
    </source>
</evidence>
<keyword evidence="1" id="KW-0812">Transmembrane</keyword>
<comment type="caution">
    <text evidence="2">The sequence shown here is derived from an EMBL/GenBank/DDBJ whole genome shotgun (WGS) entry which is preliminary data.</text>
</comment>